<dbReference type="EMBL" id="JBBNAG010000003">
    <property type="protein sequence ID" value="KAK9148292.1"/>
    <property type="molecule type" value="Genomic_DNA"/>
</dbReference>
<dbReference type="InterPro" id="IPR043128">
    <property type="entry name" value="Rev_trsase/Diguanyl_cyclase"/>
</dbReference>
<dbReference type="Gene3D" id="3.10.10.10">
    <property type="entry name" value="HIV Type 1 Reverse Transcriptase, subunit A, domain 1"/>
    <property type="match status" value="1"/>
</dbReference>
<dbReference type="Proteomes" id="UP001419268">
    <property type="component" value="Unassembled WGS sequence"/>
</dbReference>
<evidence type="ECO:0000313" key="2">
    <source>
        <dbReference type="Proteomes" id="UP001419268"/>
    </source>
</evidence>
<dbReference type="PANTHER" id="PTHR24559:SF447">
    <property type="entry name" value="RNA-DIRECTED DNA POLYMERASE HOMOLOG"/>
    <property type="match status" value="1"/>
</dbReference>
<dbReference type="AlphaFoldDB" id="A0AAP0KBP3"/>
<accession>A0AAP0KBP3</accession>
<evidence type="ECO:0008006" key="3">
    <source>
        <dbReference type="Google" id="ProtNLM"/>
    </source>
</evidence>
<keyword evidence="2" id="KW-1185">Reference proteome</keyword>
<dbReference type="SUPFAM" id="SSF56672">
    <property type="entry name" value="DNA/RNA polymerases"/>
    <property type="match status" value="1"/>
</dbReference>
<organism evidence="1 2">
    <name type="scientific">Stephania cephalantha</name>
    <dbReference type="NCBI Taxonomy" id="152367"/>
    <lineage>
        <taxon>Eukaryota</taxon>
        <taxon>Viridiplantae</taxon>
        <taxon>Streptophyta</taxon>
        <taxon>Embryophyta</taxon>
        <taxon>Tracheophyta</taxon>
        <taxon>Spermatophyta</taxon>
        <taxon>Magnoliopsida</taxon>
        <taxon>Ranunculales</taxon>
        <taxon>Menispermaceae</taxon>
        <taxon>Menispermoideae</taxon>
        <taxon>Cissampelideae</taxon>
        <taxon>Stephania</taxon>
    </lineage>
</organism>
<sequence>MAPRELDELKTQPKDLEEKGFITPSMSPWGAPVLFMKKKDGSLRLCIDYRQLNRVTVRNKYPLPRIDNLFDQLRGAQFFLQDRHEIGVSSRIRDEDRSKTTFSTRYGNYQFTVMAFGLTNATSYSWI</sequence>
<dbReference type="PANTHER" id="PTHR24559">
    <property type="entry name" value="TRANSPOSON TY3-I GAG-POL POLYPROTEIN"/>
    <property type="match status" value="1"/>
</dbReference>
<gene>
    <name evidence="1" type="ORF">Scep_007049</name>
</gene>
<dbReference type="InterPro" id="IPR053134">
    <property type="entry name" value="RNA-dir_DNA_polymerase"/>
</dbReference>
<evidence type="ECO:0000313" key="1">
    <source>
        <dbReference type="EMBL" id="KAK9148292.1"/>
    </source>
</evidence>
<protein>
    <recommendedName>
        <fullName evidence="3">Reverse transcriptase domain-containing protein</fullName>
    </recommendedName>
</protein>
<dbReference type="Gene3D" id="3.30.70.270">
    <property type="match status" value="1"/>
</dbReference>
<name>A0AAP0KBP3_9MAGN</name>
<reference evidence="1 2" key="1">
    <citation type="submission" date="2024-01" db="EMBL/GenBank/DDBJ databases">
        <title>Genome assemblies of Stephania.</title>
        <authorList>
            <person name="Yang L."/>
        </authorList>
    </citation>
    <scope>NUCLEOTIDE SEQUENCE [LARGE SCALE GENOMIC DNA]</scope>
    <source>
        <strain evidence="1">JXDWG</strain>
        <tissue evidence="1">Leaf</tissue>
    </source>
</reference>
<proteinExistence type="predicted"/>
<dbReference type="InterPro" id="IPR043502">
    <property type="entry name" value="DNA/RNA_pol_sf"/>
</dbReference>
<dbReference type="CDD" id="cd01647">
    <property type="entry name" value="RT_LTR"/>
    <property type="match status" value="1"/>
</dbReference>
<comment type="caution">
    <text evidence="1">The sequence shown here is derived from an EMBL/GenBank/DDBJ whole genome shotgun (WGS) entry which is preliminary data.</text>
</comment>